<dbReference type="Proteomes" id="UP000000768">
    <property type="component" value="Chromosome 7"/>
</dbReference>
<dbReference type="GO" id="GO:0005687">
    <property type="term" value="C:U4 snRNP"/>
    <property type="evidence" value="ECO:0000318"/>
    <property type="project" value="GO_Central"/>
</dbReference>
<reference evidence="10 11" key="1">
    <citation type="journal article" date="2009" name="Nature">
        <title>The Sorghum bicolor genome and the diversification of grasses.</title>
        <authorList>
            <person name="Paterson A.H."/>
            <person name="Bowers J.E."/>
            <person name="Bruggmann R."/>
            <person name="Dubchak I."/>
            <person name="Grimwood J."/>
            <person name="Gundlach H."/>
            <person name="Haberer G."/>
            <person name="Hellsten U."/>
            <person name="Mitros T."/>
            <person name="Poliakov A."/>
            <person name="Schmutz J."/>
            <person name="Spannagl M."/>
            <person name="Tang H."/>
            <person name="Wang X."/>
            <person name="Wicker T."/>
            <person name="Bharti A.K."/>
            <person name="Chapman J."/>
            <person name="Feltus F.A."/>
            <person name="Gowik U."/>
            <person name="Grigoriev I.V."/>
            <person name="Lyons E."/>
            <person name="Maher C.A."/>
            <person name="Martis M."/>
            <person name="Narechania A."/>
            <person name="Otillar R.P."/>
            <person name="Penning B.W."/>
            <person name="Salamov A.A."/>
            <person name="Wang Y."/>
            <person name="Zhang L."/>
            <person name="Carpita N.C."/>
            <person name="Freeling M."/>
            <person name="Gingle A.R."/>
            <person name="Hash C.T."/>
            <person name="Keller B."/>
            <person name="Klein P."/>
            <person name="Kresovich S."/>
            <person name="McCann M.C."/>
            <person name="Ming R."/>
            <person name="Peterson D.G."/>
            <person name="Mehboob-ur-Rahman"/>
            <person name="Ware D."/>
            <person name="Westhoff P."/>
            <person name="Mayer K.F."/>
            <person name="Messing J."/>
            <person name="Rokhsar D.S."/>
        </authorList>
    </citation>
    <scope>NUCLEOTIDE SEQUENCE [LARGE SCALE GENOMIC DNA]</scope>
    <source>
        <strain evidence="11">cv. BTx623</strain>
    </source>
</reference>
<feature type="chain" id="PRO_5012961517" description="LSM domain-containing protein" evidence="9">
    <location>
        <begin position="27"/>
        <end position="195"/>
    </location>
</feature>
<feature type="signal peptide" evidence="9">
    <location>
        <begin position="1"/>
        <end position="26"/>
    </location>
</feature>
<dbReference type="ExpressionAtlas" id="A0A1Z5R809">
    <property type="expression patterns" value="baseline and differential"/>
</dbReference>
<dbReference type="Gene3D" id="2.30.30.100">
    <property type="match status" value="1"/>
</dbReference>
<sequence length="195" mass="20842">MTTAGARWNRGPLVLLVARGRRLLLAEGCGLRCCGFRSHRCLLLEAMVTASCSPGSERGCLQPIQALQSQPLARSDGGEGKAWLPPAAAAAAAAAMASAAKVQRVMTQPIVCYLSAAFRSALVCSSDFRIVVLFLIVGGRTSSSGSSRAKRASRFGCSSRRISGLRPHRRFDEYMTLVLDDAEEINVKNTRKSLG</sequence>
<evidence type="ECO:0000256" key="6">
    <source>
        <dbReference type="ARBA" id="ARBA00023187"/>
    </source>
</evidence>
<dbReference type="AlphaFoldDB" id="A0A1Z5R809"/>
<gene>
    <name evidence="10" type="ORF">SORBI_3007G039001</name>
</gene>
<dbReference type="GO" id="GO:0005682">
    <property type="term" value="C:U5 snRNP"/>
    <property type="evidence" value="ECO:0000318"/>
    <property type="project" value="GO_Central"/>
</dbReference>
<evidence type="ECO:0000256" key="9">
    <source>
        <dbReference type="SAM" id="SignalP"/>
    </source>
</evidence>
<dbReference type="GO" id="GO:0046540">
    <property type="term" value="C:U4/U6 x U5 tri-snRNP complex"/>
    <property type="evidence" value="ECO:0000318"/>
    <property type="project" value="GO_Central"/>
</dbReference>
<keyword evidence="6" id="KW-0508">mRNA splicing</keyword>
<dbReference type="Gramene" id="OQU79870">
    <property type="protein sequence ID" value="OQU79870"/>
    <property type="gene ID" value="SORBI_3007G039001"/>
</dbReference>
<dbReference type="GO" id="GO:0071011">
    <property type="term" value="C:precatalytic spliceosome"/>
    <property type="evidence" value="ECO:0000318"/>
    <property type="project" value="GO_Central"/>
</dbReference>
<comment type="subcellular location">
    <subcellularLocation>
        <location evidence="1">Nucleus</location>
    </subcellularLocation>
</comment>
<dbReference type="InParanoid" id="A0A1Z5R809"/>
<organism evidence="10 11">
    <name type="scientific">Sorghum bicolor</name>
    <name type="common">Sorghum</name>
    <name type="synonym">Sorghum vulgare</name>
    <dbReference type="NCBI Taxonomy" id="4558"/>
    <lineage>
        <taxon>Eukaryota</taxon>
        <taxon>Viridiplantae</taxon>
        <taxon>Streptophyta</taxon>
        <taxon>Embryophyta</taxon>
        <taxon>Tracheophyta</taxon>
        <taxon>Spermatophyta</taxon>
        <taxon>Magnoliopsida</taxon>
        <taxon>Liliopsida</taxon>
        <taxon>Poales</taxon>
        <taxon>Poaceae</taxon>
        <taxon>PACMAD clade</taxon>
        <taxon>Panicoideae</taxon>
        <taxon>Andropogonodae</taxon>
        <taxon>Andropogoneae</taxon>
        <taxon>Sorghinae</taxon>
        <taxon>Sorghum</taxon>
    </lineage>
</organism>
<keyword evidence="5" id="KW-0694">RNA-binding</keyword>
<keyword evidence="8" id="KW-0687">Ribonucleoprotein</keyword>
<reference evidence="11" key="2">
    <citation type="journal article" date="2018" name="Plant J.">
        <title>The Sorghum bicolor reference genome: improved assembly, gene annotations, a transcriptome atlas, and signatures of genome organization.</title>
        <authorList>
            <person name="McCormick R.F."/>
            <person name="Truong S.K."/>
            <person name="Sreedasyam A."/>
            <person name="Jenkins J."/>
            <person name="Shu S."/>
            <person name="Sims D."/>
            <person name="Kennedy M."/>
            <person name="Amirebrahimi M."/>
            <person name="Weers B.D."/>
            <person name="McKinley B."/>
            <person name="Mattison A."/>
            <person name="Morishige D.T."/>
            <person name="Grimwood J."/>
            <person name="Schmutz J."/>
            <person name="Mullet J.E."/>
        </authorList>
    </citation>
    <scope>NUCLEOTIDE SEQUENCE [LARGE SCALE GENOMIC DNA]</scope>
    <source>
        <strain evidence="11">cv. BTx623</strain>
    </source>
</reference>
<dbReference type="InterPro" id="IPR027078">
    <property type="entry name" value="snRNP-E"/>
</dbReference>
<keyword evidence="9" id="KW-0732">Signal</keyword>
<dbReference type="GO" id="GO:0000387">
    <property type="term" value="P:spliceosomal snRNP assembly"/>
    <property type="evidence" value="ECO:0000318"/>
    <property type="project" value="GO_Central"/>
</dbReference>
<evidence type="ECO:0000313" key="11">
    <source>
        <dbReference type="Proteomes" id="UP000000768"/>
    </source>
</evidence>
<evidence type="ECO:0000256" key="5">
    <source>
        <dbReference type="ARBA" id="ARBA00022884"/>
    </source>
</evidence>
<dbReference type="GO" id="GO:0003723">
    <property type="term" value="F:RNA binding"/>
    <property type="evidence" value="ECO:0007669"/>
    <property type="project" value="UniProtKB-KW"/>
</dbReference>
<accession>A0A1Z5R809</accession>
<keyword evidence="4" id="KW-0747">Spliceosome</keyword>
<evidence type="ECO:0000256" key="8">
    <source>
        <dbReference type="ARBA" id="ARBA00023274"/>
    </source>
</evidence>
<keyword evidence="3" id="KW-0507">mRNA processing</keyword>
<evidence type="ECO:0000256" key="3">
    <source>
        <dbReference type="ARBA" id="ARBA00022664"/>
    </source>
</evidence>
<comment type="similarity">
    <text evidence="2">Belongs to the snRNP Sm proteins family.</text>
</comment>
<keyword evidence="11" id="KW-1185">Reference proteome</keyword>
<name>A0A1Z5R809_SORBI</name>
<dbReference type="GO" id="GO:0005685">
    <property type="term" value="C:U1 snRNP"/>
    <property type="evidence" value="ECO:0000318"/>
    <property type="project" value="GO_Central"/>
</dbReference>
<dbReference type="PANTHER" id="PTHR11193">
    <property type="entry name" value="SMALL NUCLEAR RIBONUCLEOPROTEIN E"/>
    <property type="match status" value="1"/>
</dbReference>
<evidence type="ECO:0000256" key="1">
    <source>
        <dbReference type="ARBA" id="ARBA00004123"/>
    </source>
</evidence>
<evidence type="ECO:0000256" key="2">
    <source>
        <dbReference type="ARBA" id="ARBA00006850"/>
    </source>
</evidence>
<evidence type="ECO:0000313" key="10">
    <source>
        <dbReference type="EMBL" id="OQU79870.1"/>
    </source>
</evidence>
<dbReference type="EMBL" id="CM000766">
    <property type="protein sequence ID" value="OQU79870.1"/>
    <property type="molecule type" value="Genomic_DNA"/>
</dbReference>
<dbReference type="GO" id="GO:0005686">
    <property type="term" value="C:U2 snRNP"/>
    <property type="evidence" value="ECO:0000318"/>
    <property type="project" value="GO_Central"/>
</dbReference>
<keyword evidence="7" id="KW-0539">Nucleus</keyword>
<protein>
    <recommendedName>
        <fullName evidence="12">LSM domain-containing protein</fullName>
    </recommendedName>
</protein>
<evidence type="ECO:0000256" key="7">
    <source>
        <dbReference type="ARBA" id="ARBA00023242"/>
    </source>
</evidence>
<proteinExistence type="inferred from homology"/>
<evidence type="ECO:0008006" key="12">
    <source>
        <dbReference type="Google" id="ProtNLM"/>
    </source>
</evidence>
<dbReference type="GO" id="GO:0034715">
    <property type="term" value="C:pICln-Sm protein complex"/>
    <property type="evidence" value="ECO:0000318"/>
    <property type="project" value="GO_Central"/>
</dbReference>
<evidence type="ECO:0000256" key="4">
    <source>
        <dbReference type="ARBA" id="ARBA00022728"/>
    </source>
</evidence>